<reference evidence="1 2" key="1">
    <citation type="submission" date="2019-06" db="EMBL/GenBank/DDBJ databases">
        <title>Sequencing the genomes of 1000 actinobacteria strains.</title>
        <authorList>
            <person name="Klenk H.-P."/>
        </authorList>
    </citation>
    <scope>NUCLEOTIDE SEQUENCE [LARGE SCALE GENOMIC DNA]</scope>
    <source>
        <strain evidence="1 2">DSM 45015</strain>
    </source>
</reference>
<keyword evidence="2" id="KW-1185">Reference proteome</keyword>
<evidence type="ECO:0000313" key="2">
    <source>
        <dbReference type="Proteomes" id="UP000317422"/>
    </source>
</evidence>
<name>A0A543N760_9ACTN</name>
<dbReference type="AlphaFoldDB" id="A0A543N760"/>
<dbReference type="PANTHER" id="PTHR34613">
    <property type="entry name" value="SLL0800 PROTEIN"/>
    <property type="match status" value="1"/>
</dbReference>
<dbReference type="OrthoDB" id="3207839at2"/>
<sequence>MPKHQHEFPLELFHYHPGLAPELLGHAFSLDLPSYDEARLASGELTDRQPTEYRADGVVALFEEHTAVSVIVVEVQLRRDEEKRSTWPVYTATLARRWKCPVALLVLCPDERTASWCAEPVDVGYGRHVLRPQVLGPRATPLVTEQEQADRNPELAVLSVLAHSGDSRVLRTFHDALRLVDDERAGLYVDYVASVLPDVARKELEELLVAGTEEYRSDFARKYFTQGEARGEARGEAKGEARGEARSVLAVLEARGIAVPEDVRSRITGCADTEQLNVWVRRAAVVDSAEELFD</sequence>
<dbReference type="EMBL" id="VFQC01000003">
    <property type="protein sequence ID" value="TQN27668.1"/>
    <property type="molecule type" value="Genomic_DNA"/>
</dbReference>
<dbReference type="PANTHER" id="PTHR34613:SF1">
    <property type="entry name" value="SLL6017 PROTEIN"/>
    <property type="match status" value="1"/>
</dbReference>
<gene>
    <name evidence="1" type="ORF">FHX37_4393</name>
</gene>
<accession>A0A543N760</accession>
<dbReference type="Proteomes" id="UP000317422">
    <property type="component" value="Unassembled WGS sequence"/>
</dbReference>
<comment type="caution">
    <text evidence="1">The sequence shown here is derived from an EMBL/GenBank/DDBJ whole genome shotgun (WGS) entry which is preliminary data.</text>
</comment>
<dbReference type="RefSeq" id="WP_141926091.1">
    <property type="nucleotide sequence ID" value="NZ_VFQC01000003.1"/>
</dbReference>
<organism evidence="1 2">
    <name type="scientific">Haloactinospora alba</name>
    <dbReference type="NCBI Taxonomy" id="405555"/>
    <lineage>
        <taxon>Bacteria</taxon>
        <taxon>Bacillati</taxon>
        <taxon>Actinomycetota</taxon>
        <taxon>Actinomycetes</taxon>
        <taxon>Streptosporangiales</taxon>
        <taxon>Nocardiopsidaceae</taxon>
        <taxon>Haloactinospora</taxon>
    </lineage>
</organism>
<protein>
    <submittedName>
        <fullName evidence="1">Uncharacterized protein</fullName>
    </submittedName>
</protein>
<proteinExistence type="predicted"/>
<evidence type="ECO:0000313" key="1">
    <source>
        <dbReference type="EMBL" id="TQN27668.1"/>
    </source>
</evidence>